<accession>A0A7W5FQB3</accession>
<feature type="region of interest" description="Disordered" evidence="4">
    <location>
        <begin position="32"/>
        <end position="60"/>
    </location>
</feature>
<dbReference type="Proteomes" id="UP000570361">
    <property type="component" value="Unassembled WGS sequence"/>
</dbReference>
<dbReference type="InterPro" id="IPR039424">
    <property type="entry name" value="SBP_5"/>
</dbReference>
<dbReference type="PANTHER" id="PTHR30290">
    <property type="entry name" value="PERIPLASMIC BINDING COMPONENT OF ABC TRANSPORTER"/>
    <property type="match status" value="1"/>
</dbReference>
<organism evidence="7 8">
    <name type="scientific">Paenibacillus phyllosphaerae</name>
    <dbReference type="NCBI Taxonomy" id="274593"/>
    <lineage>
        <taxon>Bacteria</taxon>
        <taxon>Bacillati</taxon>
        <taxon>Bacillota</taxon>
        <taxon>Bacilli</taxon>
        <taxon>Bacillales</taxon>
        <taxon>Paenibacillaceae</taxon>
        <taxon>Paenibacillus</taxon>
    </lineage>
</organism>
<keyword evidence="2" id="KW-0813">Transport</keyword>
<dbReference type="Gene3D" id="3.90.76.10">
    <property type="entry name" value="Dipeptide-binding Protein, Domain 1"/>
    <property type="match status" value="1"/>
</dbReference>
<dbReference type="GO" id="GO:1904680">
    <property type="term" value="F:peptide transmembrane transporter activity"/>
    <property type="evidence" value="ECO:0007669"/>
    <property type="project" value="TreeGrafter"/>
</dbReference>
<dbReference type="PIRSF" id="PIRSF002741">
    <property type="entry name" value="MppA"/>
    <property type="match status" value="1"/>
</dbReference>
<evidence type="ECO:0000313" key="7">
    <source>
        <dbReference type="EMBL" id="MBB3113276.1"/>
    </source>
</evidence>
<dbReference type="AlphaFoldDB" id="A0A7W5FQB3"/>
<gene>
    <name evidence="7" type="ORF">FHS18_005379</name>
</gene>
<name>A0A7W5FQB3_9BACL</name>
<dbReference type="InterPro" id="IPR030678">
    <property type="entry name" value="Peptide/Ni-bd"/>
</dbReference>
<comment type="similarity">
    <text evidence="1">Belongs to the bacterial solute-binding protein 5 family.</text>
</comment>
<keyword evidence="3 5" id="KW-0732">Signal</keyword>
<feature type="signal peptide" evidence="5">
    <location>
        <begin position="1"/>
        <end position="22"/>
    </location>
</feature>
<dbReference type="InterPro" id="IPR000914">
    <property type="entry name" value="SBP_5_dom"/>
</dbReference>
<dbReference type="Pfam" id="PF00496">
    <property type="entry name" value="SBP_bac_5"/>
    <property type="match status" value="1"/>
</dbReference>
<evidence type="ECO:0000259" key="6">
    <source>
        <dbReference type="Pfam" id="PF00496"/>
    </source>
</evidence>
<comment type="caution">
    <text evidence="7">The sequence shown here is derived from an EMBL/GenBank/DDBJ whole genome shotgun (WGS) entry which is preliminary data.</text>
</comment>
<dbReference type="GO" id="GO:0015833">
    <property type="term" value="P:peptide transport"/>
    <property type="evidence" value="ECO:0007669"/>
    <property type="project" value="TreeGrafter"/>
</dbReference>
<dbReference type="Gene3D" id="3.40.190.10">
    <property type="entry name" value="Periplasmic binding protein-like II"/>
    <property type="match status" value="1"/>
</dbReference>
<dbReference type="RefSeq" id="WP_183603361.1">
    <property type="nucleotide sequence ID" value="NZ_JACHXK010000017.1"/>
</dbReference>
<evidence type="ECO:0000256" key="4">
    <source>
        <dbReference type="SAM" id="MobiDB-lite"/>
    </source>
</evidence>
<reference evidence="7 8" key="1">
    <citation type="submission" date="2020-08" db="EMBL/GenBank/DDBJ databases">
        <title>Genomic Encyclopedia of Type Strains, Phase III (KMG-III): the genomes of soil and plant-associated and newly described type strains.</title>
        <authorList>
            <person name="Whitman W."/>
        </authorList>
    </citation>
    <scope>NUCLEOTIDE SEQUENCE [LARGE SCALE GENOMIC DNA]</scope>
    <source>
        <strain evidence="7 8">CECT 5862</strain>
    </source>
</reference>
<keyword evidence="8" id="KW-1185">Reference proteome</keyword>
<evidence type="ECO:0000313" key="8">
    <source>
        <dbReference type="Proteomes" id="UP000570361"/>
    </source>
</evidence>
<sequence length="584" mass="63932">MKKPNKVTICLTIMALAGTLLAGCSGNNNNGGNTTTNTTEPANTTTNTPTTEDTTAPDPNTPVDGGNLVISSFSDIISVNPIYVSDTASGDIGSFLYANLYDYNRGGDIVAEPWSLAAELPAVSEDGLTYTIKLKVEAKWNDGTPVTADDVIFTFDTIRNPESASPGISSYDKIDTMTKIDAQTVAIKLKQIYSPFLYSLPVAIAPAHVLKDVPLPELQKNPYGSDPAKTVTNGPWKWTEWKNGQYITLDADPNYWGSKKPHIQKITYKIYADQNTEIQALIKGDVDLTQAVPLPMLETVKANEGLNVILAPGPQYEYLAFNFKDDNFASKVSPFKGMKTRQAVAYAINRQGMVDNILKGTGTPLNAPFLPGTWADPGDAATAYNYDAEKAKALLAEDGWVAGSDGILAKDGVKFSFELQYNAGNSRREQVAAVIQQNLKDVGIEVKTKAIDFAAWIDQNVTPGKFEAILLSWSLNSPDPSSNESIFSSAYFPPAGQNVGWYKNEKLDKLWIDGYSTADQAKRKEIYAEAGKEISTDLPYVFLYQYGLPEAHKKTIKYAEEDRPESSLAYGYFFHAINWWIAAE</sequence>
<proteinExistence type="inferred from homology"/>
<dbReference type="GO" id="GO:0042597">
    <property type="term" value="C:periplasmic space"/>
    <property type="evidence" value="ECO:0007669"/>
    <property type="project" value="UniProtKB-ARBA"/>
</dbReference>
<dbReference type="FunFam" id="3.10.105.10:FF:000006">
    <property type="entry name" value="Peptide ABC transporter substrate-binding protein"/>
    <property type="match status" value="1"/>
</dbReference>
<evidence type="ECO:0000256" key="1">
    <source>
        <dbReference type="ARBA" id="ARBA00005695"/>
    </source>
</evidence>
<dbReference type="Gene3D" id="3.10.105.10">
    <property type="entry name" value="Dipeptide-binding Protein, Domain 3"/>
    <property type="match status" value="1"/>
</dbReference>
<feature type="chain" id="PRO_5038711312" evidence="5">
    <location>
        <begin position="23"/>
        <end position="584"/>
    </location>
</feature>
<feature type="domain" description="Solute-binding protein family 5" evidence="6">
    <location>
        <begin position="116"/>
        <end position="484"/>
    </location>
</feature>
<protein>
    <submittedName>
        <fullName evidence="7">Peptide/nickel transport system substrate-binding protein</fullName>
    </submittedName>
</protein>
<dbReference type="EMBL" id="JACHXK010000017">
    <property type="protein sequence ID" value="MBB3113276.1"/>
    <property type="molecule type" value="Genomic_DNA"/>
</dbReference>
<dbReference type="PROSITE" id="PS51257">
    <property type="entry name" value="PROKAR_LIPOPROTEIN"/>
    <property type="match status" value="1"/>
</dbReference>
<dbReference type="GO" id="GO:0043190">
    <property type="term" value="C:ATP-binding cassette (ABC) transporter complex"/>
    <property type="evidence" value="ECO:0007669"/>
    <property type="project" value="InterPro"/>
</dbReference>
<evidence type="ECO:0000256" key="5">
    <source>
        <dbReference type="SAM" id="SignalP"/>
    </source>
</evidence>
<dbReference type="PANTHER" id="PTHR30290:SF9">
    <property type="entry name" value="OLIGOPEPTIDE-BINDING PROTEIN APPA"/>
    <property type="match status" value="1"/>
</dbReference>
<evidence type="ECO:0000256" key="2">
    <source>
        <dbReference type="ARBA" id="ARBA00022448"/>
    </source>
</evidence>
<dbReference type="SUPFAM" id="SSF53850">
    <property type="entry name" value="Periplasmic binding protein-like II"/>
    <property type="match status" value="1"/>
</dbReference>
<evidence type="ECO:0000256" key="3">
    <source>
        <dbReference type="ARBA" id="ARBA00022729"/>
    </source>
</evidence>